<keyword evidence="8 12" id="KW-0862">Zinc</keyword>
<dbReference type="SUPFAM" id="SSF57783">
    <property type="entry name" value="Zinc beta-ribbon"/>
    <property type="match status" value="1"/>
</dbReference>
<evidence type="ECO:0000259" key="16">
    <source>
        <dbReference type="PROSITE" id="PS50880"/>
    </source>
</evidence>
<evidence type="ECO:0000256" key="5">
    <source>
        <dbReference type="ARBA" id="ARBA00022705"/>
    </source>
</evidence>
<dbReference type="SMART" id="SM00400">
    <property type="entry name" value="ZnF_CHCC"/>
    <property type="match status" value="1"/>
</dbReference>
<evidence type="ECO:0000256" key="12">
    <source>
        <dbReference type="HAMAP-Rule" id="MF_00974"/>
    </source>
</evidence>
<evidence type="ECO:0000256" key="13">
    <source>
        <dbReference type="PIRNR" id="PIRNR002811"/>
    </source>
</evidence>
<evidence type="ECO:0000256" key="4">
    <source>
        <dbReference type="ARBA" id="ARBA00022695"/>
    </source>
</evidence>
<dbReference type="Pfam" id="PF01807">
    <property type="entry name" value="Zn_ribbon_DnaG"/>
    <property type="match status" value="1"/>
</dbReference>
<keyword evidence="3 12" id="KW-0808">Transferase</keyword>
<evidence type="ECO:0000256" key="7">
    <source>
        <dbReference type="ARBA" id="ARBA00022771"/>
    </source>
</evidence>
<dbReference type="GO" id="GO:0003899">
    <property type="term" value="F:DNA-directed RNA polymerase activity"/>
    <property type="evidence" value="ECO:0007669"/>
    <property type="project" value="UniProtKB-UniRule"/>
</dbReference>
<evidence type="ECO:0000256" key="6">
    <source>
        <dbReference type="ARBA" id="ARBA00022723"/>
    </source>
</evidence>
<comment type="domain">
    <text evidence="12">Contains an N-terminal zinc-binding domain, a central core domain that contains the primase activity, and a C-terminal DnaB-binding domain.</text>
</comment>
<dbReference type="EC" id="2.7.7.101" evidence="12"/>
<evidence type="ECO:0000313" key="17">
    <source>
        <dbReference type="EMBL" id="OGZ70215.1"/>
    </source>
</evidence>
<dbReference type="InterPro" id="IPR036977">
    <property type="entry name" value="DNA_primase_Znf_CHC2"/>
</dbReference>
<dbReference type="Pfam" id="PF10410">
    <property type="entry name" value="DnaB_bind"/>
    <property type="match status" value="1"/>
</dbReference>
<dbReference type="EMBL" id="MHOX01000032">
    <property type="protein sequence ID" value="OGZ70215.1"/>
    <property type="molecule type" value="Genomic_DNA"/>
</dbReference>
<gene>
    <name evidence="12" type="primary">dnaG</name>
    <name evidence="17" type="ORF">A2904_00635</name>
</gene>
<keyword evidence="11 12" id="KW-0804">Transcription</keyword>
<evidence type="ECO:0000256" key="14">
    <source>
        <dbReference type="PIRSR" id="PIRSR002811-1"/>
    </source>
</evidence>
<comment type="catalytic activity">
    <reaction evidence="12">
        <text>ssDNA + n NTP = ssDNA/pppN(pN)n-1 hybrid + (n-1) diphosphate.</text>
        <dbReference type="EC" id="2.7.7.101"/>
    </reaction>
</comment>
<dbReference type="InterPro" id="IPR037068">
    <property type="entry name" value="DNA_primase_core_N_sf"/>
</dbReference>
<feature type="coiled-coil region" evidence="15">
    <location>
        <begin position="571"/>
        <end position="610"/>
    </location>
</feature>
<dbReference type="InterPro" id="IPR034151">
    <property type="entry name" value="TOPRIM_DnaG_bac"/>
</dbReference>
<dbReference type="GO" id="GO:0006269">
    <property type="term" value="P:DNA replication, synthesis of primer"/>
    <property type="evidence" value="ECO:0007669"/>
    <property type="project" value="UniProtKB-UniRule"/>
</dbReference>
<evidence type="ECO:0000313" key="18">
    <source>
        <dbReference type="Proteomes" id="UP000176308"/>
    </source>
</evidence>
<dbReference type="SMART" id="SM00493">
    <property type="entry name" value="TOPRIM"/>
    <property type="match status" value="1"/>
</dbReference>
<organism evidence="17 18">
    <name type="scientific">Candidatus Staskawiczbacteria bacterium RIFCSPLOWO2_01_FULL_33_9</name>
    <dbReference type="NCBI Taxonomy" id="1802211"/>
    <lineage>
        <taxon>Bacteria</taxon>
        <taxon>Candidatus Staskawicziibacteriota</taxon>
    </lineage>
</organism>
<dbReference type="PROSITE" id="PS50880">
    <property type="entry name" value="TOPRIM"/>
    <property type="match status" value="1"/>
</dbReference>
<evidence type="ECO:0000256" key="15">
    <source>
        <dbReference type="SAM" id="Coils"/>
    </source>
</evidence>
<evidence type="ECO:0000256" key="9">
    <source>
        <dbReference type="ARBA" id="ARBA00022842"/>
    </source>
</evidence>
<dbReference type="Gene3D" id="3.90.980.10">
    <property type="entry name" value="DNA primase, catalytic core, N-terminal domain"/>
    <property type="match status" value="1"/>
</dbReference>
<dbReference type="InterPro" id="IPR006171">
    <property type="entry name" value="TOPRIM_dom"/>
</dbReference>
<feature type="zinc finger region" description="CHC2-type" evidence="12 14">
    <location>
        <begin position="36"/>
        <end position="60"/>
    </location>
</feature>
<dbReference type="Pfam" id="PF13155">
    <property type="entry name" value="Toprim_2"/>
    <property type="match status" value="1"/>
</dbReference>
<evidence type="ECO:0000256" key="11">
    <source>
        <dbReference type="ARBA" id="ARBA00023163"/>
    </source>
</evidence>
<sequence length="611" mass="69623">MLDSQLEEIKNKLNVVDVVGGYIKLTKTGANYRGVCPFHSEKKPSFFVSPARQIWKCFGCGKGGDIFGFIKDVEGVEFGDALRILAEKAGVTLKRENKELRTQRQRLYEICELACCFFEKQLEASIIGKKAKEYLLNRGITEESIKKWRLGYSPDTWQGLSDFLVSKGYIRDEIIKAGLAVEKEGNRTDSYDRFRGRIIFPVFDLNSQPVGFGARVFEKPDDVAGAKSETAKYLNTPQTLLYDKSNILYGLNNAKLSIRKKNQCVITEGYTDVILCHQAGFENTVAASGTALTSQHLNILKRYSGNLLLAFDMDIAGDSATKRGVNLAQDRGFNIRIIEMYSKDADPADIILKNPADWEKLVNESRSIMDYYFDSAFSSFSKETAEGKKEIGKIVLPAIKRLLNKIEQSHWIQKLSQKLNVSESAILEELSKVKFDVVFLEEKDANFKTDLSQNKNLSSEGRKKLIEEKIISLVLKDPENLNLIEDNQYLLFSEKTKIFLEGLKKFIIEQKVENDFKVIFSEIMSDNNLLEEAGFKLDLKNFLLAFSLRAEIEYEEEGQDEIKLCILQLKNINIKEKLNKVAENIKEAEKEQNHQKVNNLIEEFNKLTKEL</sequence>
<evidence type="ECO:0000256" key="8">
    <source>
        <dbReference type="ARBA" id="ARBA00022833"/>
    </source>
</evidence>
<dbReference type="Gene3D" id="3.40.1360.10">
    <property type="match status" value="1"/>
</dbReference>
<keyword evidence="4 12" id="KW-0548">Nucleotidyltransferase</keyword>
<comment type="function">
    <text evidence="12 13">RNA polymerase that catalyzes the synthesis of short RNA molecules used as primers for DNA polymerase during DNA replication.</text>
</comment>
<evidence type="ECO:0000256" key="1">
    <source>
        <dbReference type="ARBA" id="ARBA00022478"/>
    </source>
</evidence>
<dbReference type="NCBIfam" id="TIGR01391">
    <property type="entry name" value="dnaG"/>
    <property type="match status" value="1"/>
</dbReference>
<dbReference type="AlphaFoldDB" id="A0A1G2I662"/>
<evidence type="ECO:0000256" key="2">
    <source>
        <dbReference type="ARBA" id="ARBA00022515"/>
    </source>
</evidence>
<dbReference type="InterPro" id="IPR019475">
    <property type="entry name" value="DNA_primase_DnaB-bd"/>
</dbReference>
<keyword evidence="6 12" id="KW-0479">Metal-binding</keyword>
<evidence type="ECO:0000256" key="3">
    <source>
        <dbReference type="ARBA" id="ARBA00022679"/>
    </source>
</evidence>
<reference evidence="17 18" key="1">
    <citation type="journal article" date="2016" name="Nat. Commun.">
        <title>Thousands of microbial genomes shed light on interconnected biogeochemical processes in an aquifer system.</title>
        <authorList>
            <person name="Anantharaman K."/>
            <person name="Brown C.T."/>
            <person name="Hug L.A."/>
            <person name="Sharon I."/>
            <person name="Castelle C.J."/>
            <person name="Probst A.J."/>
            <person name="Thomas B.C."/>
            <person name="Singh A."/>
            <person name="Wilkins M.J."/>
            <person name="Karaoz U."/>
            <person name="Brodie E.L."/>
            <person name="Williams K.H."/>
            <person name="Hubbard S.S."/>
            <person name="Banfield J.F."/>
        </authorList>
    </citation>
    <scope>NUCLEOTIDE SEQUENCE [LARGE SCALE GENOMIC DNA]</scope>
</reference>
<dbReference type="GO" id="GO:1990077">
    <property type="term" value="C:primosome complex"/>
    <property type="evidence" value="ECO:0007669"/>
    <property type="project" value="UniProtKB-KW"/>
</dbReference>
<name>A0A1G2I662_9BACT</name>
<accession>A0A1G2I662</accession>
<keyword evidence="9" id="KW-0460">Magnesium</keyword>
<dbReference type="PANTHER" id="PTHR30313">
    <property type="entry name" value="DNA PRIMASE"/>
    <property type="match status" value="1"/>
</dbReference>
<comment type="subunit">
    <text evidence="12">Monomer. Interacts with DnaB.</text>
</comment>
<dbReference type="InterPro" id="IPR030846">
    <property type="entry name" value="DnaG_bac"/>
</dbReference>
<dbReference type="HAMAP" id="MF_00974">
    <property type="entry name" value="DNA_primase_DnaG"/>
    <property type="match status" value="1"/>
</dbReference>
<dbReference type="PIRSF" id="PIRSF002811">
    <property type="entry name" value="DnaG"/>
    <property type="match status" value="1"/>
</dbReference>
<dbReference type="GO" id="GO:0003677">
    <property type="term" value="F:DNA binding"/>
    <property type="evidence" value="ECO:0007669"/>
    <property type="project" value="UniProtKB-KW"/>
</dbReference>
<dbReference type="Pfam" id="PF08275">
    <property type="entry name" value="DNAG_N"/>
    <property type="match status" value="1"/>
</dbReference>
<evidence type="ECO:0000256" key="10">
    <source>
        <dbReference type="ARBA" id="ARBA00023125"/>
    </source>
</evidence>
<comment type="similarity">
    <text evidence="12 13">Belongs to the DnaG primase family.</text>
</comment>
<dbReference type="InterPro" id="IPR002694">
    <property type="entry name" value="Znf_CHC2"/>
</dbReference>
<comment type="caution">
    <text evidence="17">The sequence shown here is derived from an EMBL/GenBank/DDBJ whole genome shotgun (WGS) entry which is preliminary data.</text>
</comment>
<keyword evidence="10 12" id="KW-0238">DNA-binding</keyword>
<dbReference type="CDD" id="cd03364">
    <property type="entry name" value="TOPRIM_DnaG_primases"/>
    <property type="match status" value="1"/>
</dbReference>
<proteinExistence type="inferred from homology"/>
<dbReference type="PANTHER" id="PTHR30313:SF2">
    <property type="entry name" value="DNA PRIMASE"/>
    <property type="match status" value="1"/>
</dbReference>
<dbReference type="GO" id="GO:0005737">
    <property type="term" value="C:cytoplasm"/>
    <property type="evidence" value="ECO:0007669"/>
    <property type="project" value="TreeGrafter"/>
</dbReference>
<dbReference type="Gene3D" id="3.90.580.10">
    <property type="entry name" value="Zinc finger, CHC2-type domain"/>
    <property type="match status" value="1"/>
</dbReference>
<dbReference type="Proteomes" id="UP000176308">
    <property type="component" value="Unassembled WGS sequence"/>
</dbReference>
<protein>
    <recommendedName>
        <fullName evidence="12 13">DNA primase</fullName>
        <ecNumber evidence="12">2.7.7.101</ecNumber>
    </recommendedName>
</protein>
<dbReference type="GO" id="GO:0008270">
    <property type="term" value="F:zinc ion binding"/>
    <property type="evidence" value="ECO:0007669"/>
    <property type="project" value="UniProtKB-UniRule"/>
</dbReference>
<dbReference type="InterPro" id="IPR006295">
    <property type="entry name" value="DNA_primase_DnaG"/>
</dbReference>
<dbReference type="FunFam" id="3.90.580.10:FF:000001">
    <property type="entry name" value="DNA primase"/>
    <property type="match status" value="1"/>
</dbReference>
<dbReference type="InterPro" id="IPR050219">
    <property type="entry name" value="DnaG_primase"/>
</dbReference>
<feature type="domain" description="Toprim" evidence="16">
    <location>
        <begin position="262"/>
        <end position="343"/>
    </location>
</feature>
<keyword evidence="7 12" id="KW-0863">Zinc-finger</keyword>
<keyword evidence="15" id="KW-0175">Coiled coil</keyword>
<dbReference type="InterPro" id="IPR013264">
    <property type="entry name" value="DNAG_N"/>
</dbReference>
<comment type="cofactor">
    <cofactor evidence="12 13 14">
        <name>Zn(2+)</name>
        <dbReference type="ChEBI" id="CHEBI:29105"/>
    </cofactor>
    <text evidence="12 13 14">Binds 1 zinc ion per monomer.</text>
</comment>
<dbReference type="SUPFAM" id="SSF56731">
    <property type="entry name" value="DNA primase core"/>
    <property type="match status" value="1"/>
</dbReference>
<keyword evidence="2 12" id="KW-0639">Primosome</keyword>
<keyword evidence="1 12" id="KW-0240">DNA-directed RNA polymerase</keyword>
<keyword evidence="5 12" id="KW-0235">DNA replication</keyword>
<dbReference type="GO" id="GO:0000428">
    <property type="term" value="C:DNA-directed RNA polymerase complex"/>
    <property type="evidence" value="ECO:0007669"/>
    <property type="project" value="UniProtKB-KW"/>
</dbReference>